<evidence type="ECO:0000256" key="2">
    <source>
        <dbReference type="SAM" id="Phobius"/>
    </source>
</evidence>
<dbReference type="PANTHER" id="PTHR37813">
    <property type="entry name" value="FELS-2 PROPHAGE PROTEIN"/>
    <property type="match status" value="1"/>
</dbReference>
<keyword evidence="2" id="KW-0472">Membrane</keyword>
<dbReference type="EMBL" id="BAAAPK010000001">
    <property type="protein sequence ID" value="GAA1677528.1"/>
    <property type="molecule type" value="Genomic_DNA"/>
</dbReference>
<evidence type="ECO:0000259" key="3">
    <source>
        <dbReference type="Pfam" id="PF10145"/>
    </source>
</evidence>
<keyword evidence="2" id="KW-0812">Transmembrane</keyword>
<keyword evidence="1" id="KW-1188">Viral release from host cell</keyword>
<evidence type="ECO:0000256" key="1">
    <source>
        <dbReference type="ARBA" id="ARBA00022612"/>
    </source>
</evidence>
<accession>A0ABN2GWZ0</accession>
<organism evidence="4 5">
    <name type="scientific">Microbacterium lacus</name>
    <dbReference type="NCBI Taxonomy" id="415217"/>
    <lineage>
        <taxon>Bacteria</taxon>
        <taxon>Bacillati</taxon>
        <taxon>Actinomycetota</taxon>
        <taxon>Actinomycetes</taxon>
        <taxon>Micrococcales</taxon>
        <taxon>Microbacteriaceae</taxon>
        <taxon>Microbacterium</taxon>
    </lineage>
</organism>
<dbReference type="InterPro" id="IPR010090">
    <property type="entry name" value="Phage_tape_meas"/>
</dbReference>
<dbReference type="Pfam" id="PF10145">
    <property type="entry name" value="PhageMin_Tail"/>
    <property type="match status" value="1"/>
</dbReference>
<proteinExistence type="predicted"/>
<gene>
    <name evidence="4" type="ORF">GCM10009807_21810</name>
</gene>
<feature type="transmembrane region" description="Helical" evidence="2">
    <location>
        <begin position="430"/>
        <end position="452"/>
    </location>
</feature>
<sequence>MPERVVKVTMTAQVAQYRQGMLEAAKATREVGTASEKLAQQREAFQSLGRIGLATGTLVAAGFALAVKKFADFEQGMSAVQAATHETTANMDLLRQAALDAGASTVFSATEAAGAIEELSKAGVSTADILNGGLNAALDLAAAGGLEVADAAGIAATALKVFNLRGEDMAHVADLLAAGAGKAMGDVSDLSQALAQGGQVAAATGLTIEETTAALSAFASQGLLGSDAGTSFKTMLQRLTPQSAEAQKKMDELGISAYDAAGQFVGLEKFAGNLQTALSDLTPEQRNAALSVMFGSDAVRAANVLYNEGAHGIREWTAAVDDQGYAAETARARLDNLKGDLEALGGAFDTALISSGSAANDVLRDMVQAITVLVDGYNELPDPVKETVLAVGGATAAIALAGGTALLAVPKFIELKATMAGAGISMGRTAIQAGAAGLALGGLFAIVGQLAAEQAEARRRAQEYADTLEQGTNKITDATRRAIRENLAAKREVLWFEQDSALDAAEKLGVNLNLVTKAAEGSGPALKQLNEELTSLRDGSFDTANAIVTVEEAVKGESRTLEDAVKRNELLAAATDENTESTQSAADAYIAASDEVSGLTSKLDELIGRINEANGVGQDAVSANLSYKDALAGVDEVIQKARDGVEGYSATLDTSTQAGRDNLGMLVELASKAQDAAEKQFELDGNTEAYRATLEASRQTLIDRAEQLGMNAEEAGALADQIFRIPSETEWKMIADTAQATWTVQDFMNKYGTLSGNIIYRSVLPDLNGDVSGSGRFGTFASGGAVRGPGTGTSDGEHVWTAAEVAAAGGHKAVENLRGMVRGDQPIYAQSYGSGAGAPVSVSFPDTITLVDANGSILTQARVIAGQEIKRYDTHSALALQAGARMR</sequence>
<dbReference type="RefSeq" id="WP_344054466.1">
    <property type="nucleotide sequence ID" value="NZ_BAAAPK010000001.1"/>
</dbReference>
<feature type="domain" description="Phage tail tape measure protein" evidence="3">
    <location>
        <begin position="95"/>
        <end position="295"/>
    </location>
</feature>
<dbReference type="PANTHER" id="PTHR37813:SF1">
    <property type="entry name" value="FELS-2 PROPHAGE PROTEIN"/>
    <property type="match status" value="1"/>
</dbReference>
<evidence type="ECO:0000313" key="5">
    <source>
        <dbReference type="Proteomes" id="UP001500596"/>
    </source>
</evidence>
<protein>
    <submittedName>
        <fullName evidence="4">Phage tail tape measure protein</fullName>
    </submittedName>
</protein>
<dbReference type="Proteomes" id="UP001500596">
    <property type="component" value="Unassembled WGS sequence"/>
</dbReference>
<reference evidence="4 5" key="1">
    <citation type="journal article" date="2019" name="Int. J. Syst. Evol. Microbiol.">
        <title>The Global Catalogue of Microorganisms (GCM) 10K type strain sequencing project: providing services to taxonomists for standard genome sequencing and annotation.</title>
        <authorList>
            <consortium name="The Broad Institute Genomics Platform"/>
            <consortium name="The Broad Institute Genome Sequencing Center for Infectious Disease"/>
            <person name="Wu L."/>
            <person name="Ma J."/>
        </authorList>
    </citation>
    <scope>NUCLEOTIDE SEQUENCE [LARGE SCALE GENOMIC DNA]</scope>
    <source>
        <strain evidence="4 5">JCM 15575</strain>
    </source>
</reference>
<comment type="caution">
    <text evidence="4">The sequence shown here is derived from an EMBL/GenBank/DDBJ whole genome shotgun (WGS) entry which is preliminary data.</text>
</comment>
<keyword evidence="2" id="KW-1133">Transmembrane helix</keyword>
<name>A0ABN2GWZ0_9MICO</name>
<evidence type="ECO:0000313" key="4">
    <source>
        <dbReference type="EMBL" id="GAA1677528.1"/>
    </source>
</evidence>
<keyword evidence="5" id="KW-1185">Reference proteome</keyword>
<dbReference type="NCBIfam" id="TIGR01760">
    <property type="entry name" value="tape_meas_TP901"/>
    <property type="match status" value="1"/>
</dbReference>
<feature type="transmembrane region" description="Helical" evidence="2">
    <location>
        <begin position="388"/>
        <end position="409"/>
    </location>
</feature>